<dbReference type="AlphaFoldDB" id="A0A2T6AG07"/>
<gene>
    <name evidence="5" type="ORF">C8N44_12559</name>
</gene>
<keyword evidence="2" id="KW-0328">Glycosyltransferase</keyword>
<keyword evidence="3 5" id="KW-0808">Transferase</keyword>
<comment type="caution">
    <text evidence="5">The sequence shown here is derived from an EMBL/GenBank/DDBJ whole genome shotgun (WGS) entry which is preliminary data.</text>
</comment>
<name>A0A2T6AG07_9RHOB</name>
<feature type="domain" description="Glycosyltransferase 2-like" evidence="4">
    <location>
        <begin position="6"/>
        <end position="134"/>
    </location>
</feature>
<proteinExistence type="inferred from homology"/>
<evidence type="ECO:0000313" key="5">
    <source>
        <dbReference type="EMBL" id="PTX42763.1"/>
    </source>
</evidence>
<dbReference type="SUPFAM" id="SSF53448">
    <property type="entry name" value="Nucleotide-diphospho-sugar transferases"/>
    <property type="match status" value="1"/>
</dbReference>
<comment type="similarity">
    <text evidence="1">Belongs to the glycosyltransferase 2 family.</text>
</comment>
<evidence type="ECO:0000256" key="1">
    <source>
        <dbReference type="ARBA" id="ARBA00006739"/>
    </source>
</evidence>
<dbReference type="PANTHER" id="PTHR43179:SF12">
    <property type="entry name" value="GALACTOFURANOSYLTRANSFERASE GLFT2"/>
    <property type="match status" value="1"/>
</dbReference>
<dbReference type="CDD" id="cd00761">
    <property type="entry name" value="Glyco_tranf_GTA_type"/>
    <property type="match status" value="1"/>
</dbReference>
<sequence length="286" mass="31299">MPEAAIIIPHYNDVPRLLRCLEALAPQVGPDVELVVVDNSSTDDLGPVRTAFPGVRLVIEARKGAAAARNRGVAETTAPRLFFTDADCVPASDWVATALAVSDSADLVGGAVGVFDETPPPRSGAEAFEAVFAFDNRRYVEEENFSVTANLLTTRGVFEATGPFVVGLSEDLEWCQRATSRGFSIRYEDRLRVTHPSRSDWPALAKKWKRMTLESFGVNGTDPVSRLRWVGRAGLMPVSILVHVPRVLRHPGLRDGGEKRAALGTLVRQRLSRMGWMLRQALTGRP</sequence>
<dbReference type="Pfam" id="PF00535">
    <property type="entry name" value="Glycos_transf_2"/>
    <property type="match status" value="1"/>
</dbReference>
<dbReference type="Gene3D" id="3.90.550.10">
    <property type="entry name" value="Spore Coat Polysaccharide Biosynthesis Protein SpsA, Chain A"/>
    <property type="match status" value="1"/>
</dbReference>
<protein>
    <submittedName>
        <fullName evidence="5">GT2 family glycosyltransferase</fullName>
    </submittedName>
</protein>
<dbReference type="EMBL" id="QBKN01000025">
    <property type="protein sequence ID" value="PTX42763.1"/>
    <property type="molecule type" value="Genomic_DNA"/>
</dbReference>
<dbReference type="RefSeq" id="WP_107978076.1">
    <property type="nucleotide sequence ID" value="NZ_BMEZ01000008.1"/>
</dbReference>
<dbReference type="GO" id="GO:0016757">
    <property type="term" value="F:glycosyltransferase activity"/>
    <property type="evidence" value="ECO:0007669"/>
    <property type="project" value="UniProtKB-KW"/>
</dbReference>
<dbReference type="InterPro" id="IPR029044">
    <property type="entry name" value="Nucleotide-diphossugar_trans"/>
</dbReference>
<dbReference type="OrthoDB" id="6653642at2"/>
<dbReference type="Proteomes" id="UP000244069">
    <property type="component" value="Unassembled WGS sequence"/>
</dbReference>
<accession>A0A2T6AG07</accession>
<reference evidence="5 6" key="1">
    <citation type="submission" date="2018-04" db="EMBL/GenBank/DDBJ databases">
        <title>Genomic Encyclopedia of Archaeal and Bacterial Type Strains, Phase II (KMG-II): from individual species to whole genera.</title>
        <authorList>
            <person name="Goeker M."/>
        </authorList>
    </citation>
    <scope>NUCLEOTIDE SEQUENCE [LARGE SCALE GENOMIC DNA]</scope>
    <source>
        <strain evidence="5 6">DSM 29329</strain>
    </source>
</reference>
<dbReference type="PANTHER" id="PTHR43179">
    <property type="entry name" value="RHAMNOSYLTRANSFERASE WBBL"/>
    <property type="match status" value="1"/>
</dbReference>
<organism evidence="5 6">
    <name type="scientific">Allosediminivita pacifica</name>
    <dbReference type="NCBI Taxonomy" id="1267769"/>
    <lineage>
        <taxon>Bacteria</taxon>
        <taxon>Pseudomonadati</taxon>
        <taxon>Pseudomonadota</taxon>
        <taxon>Alphaproteobacteria</taxon>
        <taxon>Rhodobacterales</taxon>
        <taxon>Paracoccaceae</taxon>
        <taxon>Allosediminivita</taxon>
    </lineage>
</organism>
<keyword evidence="6" id="KW-1185">Reference proteome</keyword>
<evidence type="ECO:0000256" key="3">
    <source>
        <dbReference type="ARBA" id="ARBA00022679"/>
    </source>
</evidence>
<evidence type="ECO:0000313" key="6">
    <source>
        <dbReference type="Proteomes" id="UP000244069"/>
    </source>
</evidence>
<evidence type="ECO:0000256" key="2">
    <source>
        <dbReference type="ARBA" id="ARBA00022676"/>
    </source>
</evidence>
<evidence type="ECO:0000259" key="4">
    <source>
        <dbReference type="Pfam" id="PF00535"/>
    </source>
</evidence>
<dbReference type="InterPro" id="IPR001173">
    <property type="entry name" value="Glyco_trans_2-like"/>
</dbReference>